<dbReference type="EMBL" id="FXTK01000001">
    <property type="protein sequence ID" value="SMO38529.1"/>
    <property type="molecule type" value="Genomic_DNA"/>
</dbReference>
<keyword evidence="1" id="KW-0732">Signal</keyword>
<name>A0A521AUP2_9RHOB</name>
<sequence>MKPIFIGLAMLALTGATTADAMTKAERRQELINSVLPPEDRPGIDFLFPMEAGGFLSTFEIAYFPEIVSDREVQARIAKICKANGVQGPLHVRRPVKPRSVKTADGSTRIVHSTTLSCFGR</sequence>
<gene>
    <name evidence="2" type="ORF">SAMN06265221_101387</name>
</gene>
<evidence type="ECO:0000256" key="1">
    <source>
        <dbReference type="SAM" id="SignalP"/>
    </source>
</evidence>
<dbReference type="Proteomes" id="UP000319014">
    <property type="component" value="Unassembled WGS sequence"/>
</dbReference>
<dbReference type="RefSeq" id="WP_142661481.1">
    <property type="nucleotide sequence ID" value="NZ_FXTK01000001.1"/>
</dbReference>
<dbReference type="AlphaFoldDB" id="A0A521AUP2"/>
<dbReference type="OrthoDB" id="7872937at2"/>
<evidence type="ECO:0000313" key="2">
    <source>
        <dbReference type="EMBL" id="SMO38529.1"/>
    </source>
</evidence>
<feature type="signal peptide" evidence="1">
    <location>
        <begin position="1"/>
        <end position="21"/>
    </location>
</feature>
<organism evidence="2 3">
    <name type="scientific">Paracoccus laeviglucosivorans</name>
    <dbReference type="NCBI Taxonomy" id="1197861"/>
    <lineage>
        <taxon>Bacteria</taxon>
        <taxon>Pseudomonadati</taxon>
        <taxon>Pseudomonadota</taxon>
        <taxon>Alphaproteobacteria</taxon>
        <taxon>Rhodobacterales</taxon>
        <taxon>Paracoccaceae</taxon>
        <taxon>Paracoccus</taxon>
    </lineage>
</organism>
<accession>A0A521AUP2</accession>
<reference evidence="2 3" key="1">
    <citation type="submission" date="2017-05" db="EMBL/GenBank/DDBJ databases">
        <authorList>
            <person name="Varghese N."/>
            <person name="Submissions S."/>
        </authorList>
    </citation>
    <scope>NUCLEOTIDE SEQUENCE [LARGE SCALE GENOMIC DNA]</scope>
    <source>
        <strain evidence="2 3">DSM 100094</strain>
    </source>
</reference>
<protein>
    <submittedName>
        <fullName evidence="2">Uncharacterized protein</fullName>
    </submittedName>
</protein>
<keyword evidence="3" id="KW-1185">Reference proteome</keyword>
<evidence type="ECO:0000313" key="3">
    <source>
        <dbReference type="Proteomes" id="UP000319014"/>
    </source>
</evidence>
<proteinExistence type="predicted"/>
<feature type="chain" id="PRO_5021935213" evidence="1">
    <location>
        <begin position="22"/>
        <end position="121"/>
    </location>
</feature>